<dbReference type="AlphaFoldDB" id="A0AAE4FS34"/>
<proteinExistence type="predicted"/>
<organism evidence="2 3">
    <name type="scientific">Pseudocalidococcus azoricus BACA0444</name>
    <dbReference type="NCBI Taxonomy" id="2918990"/>
    <lineage>
        <taxon>Bacteria</taxon>
        <taxon>Bacillati</taxon>
        <taxon>Cyanobacteriota</taxon>
        <taxon>Cyanophyceae</taxon>
        <taxon>Acaryochloridales</taxon>
        <taxon>Thermosynechococcaceae</taxon>
        <taxon>Pseudocalidococcus</taxon>
        <taxon>Pseudocalidococcus azoricus</taxon>
    </lineage>
</organism>
<accession>A0AAE4FS34</accession>
<dbReference type="EMBL" id="JAVMIP010000010">
    <property type="protein sequence ID" value="MDS3861288.1"/>
    <property type="molecule type" value="Genomic_DNA"/>
</dbReference>
<dbReference type="Proteomes" id="UP001268256">
    <property type="component" value="Unassembled WGS sequence"/>
</dbReference>
<evidence type="ECO:0000256" key="1">
    <source>
        <dbReference type="SAM" id="MobiDB-lite"/>
    </source>
</evidence>
<evidence type="ECO:0000313" key="2">
    <source>
        <dbReference type="EMBL" id="MDS3861288.1"/>
    </source>
</evidence>
<evidence type="ECO:0000313" key="3">
    <source>
        <dbReference type="Proteomes" id="UP001268256"/>
    </source>
</evidence>
<name>A0AAE4FS34_9CYAN</name>
<dbReference type="RefSeq" id="WP_322878531.1">
    <property type="nucleotide sequence ID" value="NZ_JAVMIP010000010.1"/>
</dbReference>
<feature type="region of interest" description="Disordered" evidence="1">
    <location>
        <begin position="258"/>
        <end position="286"/>
    </location>
</feature>
<reference evidence="3" key="1">
    <citation type="submission" date="2023-07" db="EMBL/GenBank/DDBJ databases">
        <authorList>
            <person name="Luz R."/>
            <person name="Cordeiro R."/>
            <person name="Fonseca A."/>
            <person name="Goncalves V."/>
        </authorList>
    </citation>
    <scope>NUCLEOTIDE SEQUENCE [LARGE SCALE GENOMIC DNA]</scope>
    <source>
        <strain evidence="3">BACA0444</strain>
    </source>
</reference>
<keyword evidence="3" id="KW-1185">Reference proteome</keyword>
<protein>
    <submittedName>
        <fullName evidence="2">Uncharacterized protein</fullName>
    </submittedName>
</protein>
<sequence>MTTAQLFASGIRVPLPSLVAMSLLWTGGLVWHLSGPVLAQHQSPTPIESTLVSPSQSLPAADPLKSPFPLPWAWIVAQQKLAALSHQAQTYSQKTATFISPDGLYQAQAELIFQAHPNFAQNQLTSTLTITNTQTQAVQQWQSTSLIDPELRQDLPPDGAGLIAVLWPVGWSASGEQLLIRHFQGLFSTDFASDVAVIWSRPQQTLTAVWPQSVDYDHATLLGWSQEQPDQILFQTTTMGDPKTQVWAVNRQQEMLARPSDRPRVYGQTLTPNSQAQSPTLLSPAK</sequence>
<feature type="compositionally biased region" description="Polar residues" evidence="1">
    <location>
        <begin position="268"/>
        <end position="286"/>
    </location>
</feature>
<gene>
    <name evidence="2" type="ORF">RIF25_10765</name>
</gene>
<comment type="caution">
    <text evidence="2">The sequence shown here is derived from an EMBL/GenBank/DDBJ whole genome shotgun (WGS) entry which is preliminary data.</text>
</comment>